<organism evidence="3 4">
    <name type="scientific">Lingula anatina</name>
    <name type="common">Brachiopod</name>
    <name type="synonym">Lingula unguis</name>
    <dbReference type="NCBI Taxonomy" id="7574"/>
    <lineage>
        <taxon>Eukaryota</taxon>
        <taxon>Metazoa</taxon>
        <taxon>Spiralia</taxon>
        <taxon>Lophotrochozoa</taxon>
        <taxon>Brachiopoda</taxon>
        <taxon>Linguliformea</taxon>
        <taxon>Lingulata</taxon>
        <taxon>Lingulida</taxon>
        <taxon>Linguloidea</taxon>
        <taxon>Lingulidae</taxon>
        <taxon>Lingula</taxon>
    </lineage>
</organism>
<keyword evidence="3" id="KW-1185">Reference proteome</keyword>
<dbReference type="OrthoDB" id="73353at2759"/>
<dbReference type="KEGG" id="lak:106174695"/>
<comment type="similarity">
    <text evidence="1">Belongs to the FAM227 family.</text>
</comment>
<dbReference type="AlphaFoldDB" id="A0A1S3JN75"/>
<proteinExistence type="inferred from homology"/>
<dbReference type="PANTHER" id="PTHR33560">
    <property type="entry name" value="PROTEIN FAM227B"/>
    <property type="match status" value="1"/>
</dbReference>
<evidence type="ECO:0000256" key="1">
    <source>
        <dbReference type="ARBA" id="ARBA00008666"/>
    </source>
</evidence>
<dbReference type="PANTHER" id="PTHR33560:SF2">
    <property type="entry name" value="PROTEIN FAM227B"/>
    <property type="match status" value="1"/>
</dbReference>
<evidence type="ECO:0000313" key="4">
    <source>
        <dbReference type="RefSeq" id="XP_013411810.1"/>
    </source>
</evidence>
<sequence length="609" mass="70608">MEAEREDRMANIFAKLDGMKADRVEQNKFESSSEQKPPKTYEEYVKLYGLKEWPERLTSEGPLHLQEEGGFLGGQEDIYNLLKEEAPIDMTLLDDLEDRLLDLERKLRHYADQIITEETRSSRRAENLFYAPPKTFLTQMAESDAVKIHHSSKAKKSKKLLAMKFATWKPGDLAEVMLETRKKGVEFCTFPGFRKGELTELPAQLETPQILHRVTKAQDFNRGFKKMWKKVFLSEASVALMQDTFWWFFINKYEKSKHSSEQDQLFDRIADSFVALFSSIHPDVKDKFFQVYPEALAQAIYSAFLEAFPESKVQFHDGFKQELLNTTYEWMTGVKPVPGTHKQWNLRRLEPKAKATDDNARMLKADQEKNAKAKSDMENFEKYVMSFGNEPRDQDASRESTSNKTRDLVSREITKATRETTGSLPTHTQNMLTQSRVATCGTPRRNPAESHQIGPGPEFERVKFNLTGQSPLIAHYMHMRQLQDLEQPGRRIRRTEIAHLPLPAPTYKQVINKSLAFSQAIQREYQRITEQTNQEILKLELKRLETNREISKMKDQVSAARNSMELKMLREKLWEKKMERQTHTPLPLGMENPFSGGDDEDEDDTDGAM</sequence>
<gene>
    <name evidence="4" type="primary">LOC106174695</name>
</gene>
<dbReference type="GeneID" id="106174695"/>
<evidence type="ECO:0000256" key="2">
    <source>
        <dbReference type="SAM" id="MobiDB-lite"/>
    </source>
</evidence>
<dbReference type="Pfam" id="PF14922">
    <property type="entry name" value="FWWh"/>
    <property type="match status" value="1"/>
</dbReference>
<dbReference type="Proteomes" id="UP000085678">
    <property type="component" value="Unplaced"/>
</dbReference>
<feature type="region of interest" description="Disordered" evidence="2">
    <location>
        <begin position="388"/>
        <end position="408"/>
    </location>
</feature>
<evidence type="ECO:0000313" key="3">
    <source>
        <dbReference type="Proteomes" id="UP000085678"/>
    </source>
</evidence>
<name>A0A1S3JN75_LINAN</name>
<feature type="compositionally biased region" description="Acidic residues" evidence="2">
    <location>
        <begin position="597"/>
        <end position="609"/>
    </location>
</feature>
<dbReference type="InterPro" id="IPR029417">
    <property type="entry name" value="FAM227"/>
</dbReference>
<feature type="region of interest" description="Disordered" evidence="2">
    <location>
        <begin position="579"/>
        <end position="609"/>
    </location>
</feature>
<dbReference type="RefSeq" id="XP_013411810.1">
    <property type="nucleotide sequence ID" value="XM_013556356.1"/>
</dbReference>
<dbReference type="InParanoid" id="A0A1S3JN75"/>
<accession>A0A1S3JN75</accession>
<reference evidence="4" key="1">
    <citation type="submission" date="2025-08" db="UniProtKB">
        <authorList>
            <consortium name="RefSeq"/>
        </authorList>
    </citation>
    <scope>IDENTIFICATION</scope>
    <source>
        <tissue evidence="4">Gonads</tissue>
    </source>
</reference>
<protein>
    <submittedName>
        <fullName evidence="4">Protein FAM227B</fullName>
    </submittedName>
</protein>